<evidence type="ECO:0000256" key="3">
    <source>
        <dbReference type="ARBA" id="ARBA00022989"/>
    </source>
</evidence>
<sequence length="752" mass="79539">MAIAIGAMVGAGIFILPGVAYMAVNGPAVVLAFLLAGILILPAAFSASEMATAMPEDGGSYVFVERGMGPLLGTIAGVGNWFMLSFKGALALVGGVPYLVFIAPGIAEYIIPLAVALAIFFTVINIVSAKSAGSLQFAIVGVMIVALGYFIVGGVPSIVPEQTAGAWNFGSGGLLAATALVFISYAGVIKISAVAEEVKDPGKTIPRAMIGSLVLTTALYVAVVYVAVGVIDIPAAIEAGDLQSDGEGPIMALAAEQVLGPIGTAVIVAAALLALASTANAGLLSASRFPFAMARDGLAPPSFERVSDRFSTPVLSVAVSGGVVALMIIFLPIDQVAKFGSAFQIIVFILVNLALIGFREGAIDEYDPVFTSPLYPWMQTFGIVSGLLVLTQVGLVPFAGAAFITAVSIAYFYLYVRPRTDREGAARTGVRKNVGETALKRTTDLFDERRRYDTLVAVTDDTPPETSAQMLRLAVEISDSRGGDITVGTFKRVPPRTFTAGDTTSPRIDPPEWAVNATTSPVGIDDDSRSDGGVQEGAGALSNVTFRETETEDPGRAVVEYASFHEEDFIMLERRVEELYEPYRRGLNKYVLKNAPCAVLLVEDRGFDGADEIAVATNSGTYDPVKLLVANEIAEGTGATLTLLQTVPADASDERRAVVQEYHDNLRRILTVDADSRVLETDDRVEGLSRFAESADLLVTTTQRRGLQGAVFGRPGDRLVDSVDCSAVMVQPPDKRQSGLIQRAIIDRMFNR</sequence>
<evidence type="ECO:0000313" key="8">
    <source>
        <dbReference type="EMBL" id="EMA59438.1"/>
    </source>
</evidence>
<dbReference type="EMBL" id="AOJH01000086">
    <property type="protein sequence ID" value="EMA59438.1"/>
    <property type="molecule type" value="Genomic_DNA"/>
</dbReference>
<proteinExistence type="predicted"/>
<evidence type="ECO:0000259" key="7">
    <source>
        <dbReference type="Pfam" id="PF00324"/>
    </source>
</evidence>
<evidence type="ECO:0000256" key="1">
    <source>
        <dbReference type="ARBA" id="ARBA00004141"/>
    </source>
</evidence>
<keyword evidence="3 6" id="KW-1133">Transmembrane helix</keyword>
<dbReference type="Gene3D" id="1.20.1740.10">
    <property type="entry name" value="Amino acid/polyamine transporter I"/>
    <property type="match status" value="1"/>
</dbReference>
<dbReference type="PANTHER" id="PTHR42770:SF11">
    <property type="entry name" value="INNER MEMBRANE TRANSPORT PROTEIN YBAT"/>
    <property type="match status" value="1"/>
</dbReference>
<feature type="transmembrane region" description="Helical" evidence="6">
    <location>
        <begin position="165"/>
        <end position="188"/>
    </location>
</feature>
<dbReference type="STRING" id="1230456.C468_14402"/>
<feature type="transmembrane region" description="Helical" evidence="6">
    <location>
        <begin position="98"/>
        <end position="123"/>
    </location>
</feature>
<feature type="transmembrane region" description="Helical" evidence="6">
    <location>
        <begin position="370"/>
        <end position="390"/>
    </location>
</feature>
<organism evidence="8 9">
    <name type="scientific">Halorubrum kocurii JCM 14978</name>
    <dbReference type="NCBI Taxonomy" id="1230456"/>
    <lineage>
        <taxon>Archaea</taxon>
        <taxon>Methanobacteriati</taxon>
        <taxon>Methanobacteriota</taxon>
        <taxon>Stenosarchaea group</taxon>
        <taxon>Halobacteria</taxon>
        <taxon>Halobacteriales</taxon>
        <taxon>Haloferacaceae</taxon>
        <taxon>Halorubrum</taxon>
    </lineage>
</organism>
<dbReference type="Gene3D" id="3.40.50.12370">
    <property type="match status" value="1"/>
</dbReference>
<gene>
    <name evidence="8" type="ORF">C468_14402</name>
</gene>
<keyword evidence="4 6" id="KW-0472">Membrane</keyword>
<comment type="caution">
    <text evidence="8">The sequence shown here is derived from an EMBL/GenBank/DDBJ whole genome shotgun (WGS) entry which is preliminary data.</text>
</comment>
<keyword evidence="9" id="KW-1185">Reference proteome</keyword>
<evidence type="ECO:0000256" key="2">
    <source>
        <dbReference type="ARBA" id="ARBA00022692"/>
    </source>
</evidence>
<evidence type="ECO:0000256" key="6">
    <source>
        <dbReference type="SAM" id="Phobius"/>
    </source>
</evidence>
<dbReference type="GO" id="GO:0016020">
    <property type="term" value="C:membrane"/>
    <property type="evidence" value="ECO:0007669"/>
    <property type="project" value="UniProtKB-SubCell"/>
</dbReference>
<evidence type="ECO:0000256" key="5">
    <source>
        <dbReference type="SAM" id="MobiDB-lite"/>
    </source>
</evidence>
<feature type="region of interest" description="Disordered" evidence="5">
    <location>
        <begin position="496"/>
        <end position="539"/>
    </location>
</feature>
<feature type="transmembrane region" description="Helical" evidence="6">
    <location>
        <begin position="68"/>
        <end position="86"/>
    </location>
</feature>
<dbReference type="InterPro" id="IPR004841">
    <property type="entry name" value="AA-permease/SLC12A_dom"/>
</dbReference>
<protein>
    <submittedName>
        <fullName evidence="8">Amino acid permease-associated protein</fullName>
    </submittedName>
</protein>
<feature type="transmembrane region" description="Helical" evidence="6">
    <location>
        <begin position="7"/>
        <end position="24"/>
    </location>
</feature>
<feature type="transmembrane region" description="Helical" evidence="6">
    <location>
        <begin position="339"/>
        <end position="358"/>
    </location>
</feature>
<dbReference type="AlphaFoldDB" id="M0NP88"/>
<dbReference type="PATRIC" id="fig|1230456.3.peg.2871"/>
<feature type="transmembrane region" description="Helical" evidence="6">
    <location>
        <begin position="30"/>
        <end position="47"/>
    </location>
</feature>
<feature type="domain" description="Amino acid permease/ SLC12A" evidence="7">
    <location>
        <begin position="2"/>
        <end position="414"/>
    </location>
</feature>
<accession>M0NP88</accession>
<dbReference type="PANTHER" id="PTHR42770">
    <property type="entry name" value="AMINO ACID TRANSPORTER-RELATED"/>
    <property type="match status" value="1"/>
</dbReference>
<keyword evidence="2 6" id="KW-0812">Transmembrane</keyword>
<reference evidence="8 9" key="1">
    <citation type="journal article" date="2014" name="PLoS Genet.">
        <title>Phylogenetically driven sequencing of extremely halophilic archaea reveals strategies for static and dynamic osmo-response.</title>
        <authorList>
            <person name="Becker E.A."/>
            <person name="Seitzer P.M."/>
            <person name="Tritt A."/>
            <person name="Larsen D."/>
            <person name="Krusor M."/>
            <person name="Yao A.I."/>
            <person name="Wu D."/>
            <person name="Madern D."/>
            <person name="Eisen J.A."/>
            <person name="Darling A.E."/>
            <person name="Facciotti M.T."/>
        </authorList>
    </citation>
    <scope>NUCLEOTIDE SEQUENCE [LARGE SCALE GENOMIC DNA]</scope>
    <source>
        <strain evidence="8 9">JCM 14978</strain>
    </source>
</reference>
<dbReference type="InterPro" id="IPR050367">
    <property type="entry name" value="APC_superfamily"/>
</dbReference>
<feature type="transmembrane region" description="Helical" evidence="6">
    <location>
        <begin position="396"/>
        <end position="416"/>
    </location>
</feature>
<dbReference type="OrthoDB" id="200469at2157"/>
<dbReference type="Proteomes" id="UP000011546">
    <property type="component" value="Unassembled WGS sequence"/>
</dbReference>
<dbReference type="Pfam" id="PF00324">
    <property type="entry name" value="AA_permease"/>
    <property type="match status" value="1"/>
</dbReference>
<evidence type="ECO:0000256" key="4">
    <source>
        <dbReference type="ARBA" id="ARBA00023136"/>
    </source>
</evidence>
<feature type="transmembrane region" description="Helical" evidence="6">
    <location>
        <begin position="209"/>
        <end position="237"/>
    </location>
</feature>
<evidence type="ECO:0000313" key="9">
    <source>
        <dbReference type="Proteomes" id="UP000011546"/>
    </source>
</evidence>
<name>M0NP88_9EURY</name>
<feature type="transmembrane region" description="Helical" evidence="6">
    <location>
        <begin position="314"/>
        <end position="333"/>
    </location>
</feature>
<dbReference type="GO" id="GO:0055085">
    <property type="term" value="P:transmembrane transport"/>
    <property type="evidence" value="ECO:0007669"/>
    <property type="project" value="InterPro"/>
</dbReference>
<feature type="transmembrane region" description="Helical" evidence="6">
    <location>
        <begin position="257"/>
        <end position="283"/>
    </location>
</feature>
<comment type="subcellular location">
    <subcellularLocation>
        <location evidence="1">Membrane</location>
        <topology evidence="1">Multi-pass membrane protein</topology>
    </subcellularLocation>
</comment>
<dbReference type="SUPFAM" id="SSF52402">
    <property type="entry name" value="Adenine nucleotide alpha hydrolases-like"/>
    <property type="match status" value="1"/>
</dbReference>
<feature type="transmembrane region" description="Helical" evidence="6">
    <location>
        <begin position="135"/>
        <end position="159"/>
    </location>
</feature>